<protein>
    <recommendedName>
        <fullName evidence="1">Alpha-galactosidase NEW3 domain-containing protein</fullName>
    </recommendedName>
</protein>
<accession>A0ABR9L0S3</accession>
<proteinExistence type="predicted"/>
<evidence type="ECO:0000313" key="3">
    <source>
        <dbReference type="Proteomes" id="UP000656548"/>
    </source>
</evidence>
<dbReference type="InterPro" id="IPR013783">
    <property type="entry name" value="Ig-like_fold"/>
</dbReference>
<dbReference type="Pfam" id="PF10633">
    <property type="entry name" value="NPCBM_assoc"/>
    <property type="match status" value="1"/>
</dbReference>
<keyword evidence="3" id="KW-1185">Reference proteome</keyword>
<dbReference type="Proteomes" id="UP000656548">
    <property type="component" value="Unassembled WGS sequence"/>
</dbReference>
<dbReference type="InterPro" id="IPR018905">
    <property type="entry name" value="A-galactase_NEW3"/>
</dbReference>
<feature type="domain" description="Alpha-galactosidase NEW3" evidence="1">
    <location>
        <begin position="40"/>
        <end position="112"/>
    </location>
</feature>
<comment type="caution">
    <text evidence="2">The sequence shown here is derived from an EMBL/GenBank/DDBJ whole genome shotgun (WGS) entry which is preliminary data.</text>
</comment>
<dbReference type="RefSeq" id="WP_225948759.1">
    <property type="nucleotide sequence ID" value="NZ_JADBEJ010000001.1"/>
</dbReference>
<reference evidence="2 3" key="1">
    <citation type="submission" date="2020-10" db="EMBL/GenBank/DDBJ databases">
        <title>Sequencing the genomes of 1000 actinobacteria strains.</title>
        <authorList>
            <person name="Klenk H.-P."/>
        </authorList>
    </citation>
    <scope>NUCLEOTIDE SEQUENCE [LARGE SCALE GENOMIC DNA]</scope>
    <source>
        <strain evidence="2 3">DSM 46661</strain>
    </source>
</reference>
<evidence type="ECO:0000313" key="2">
    <source>
        <dbReference type="EMBL" id="MBE1573793.1"/>
    </source>
</evidence>
<evidence type="ECO:0000259" key="1">
    <source>
        <dbReference type="Pfam" id="PF10633"/>
    </source>
</evidence>
<name>A0ABR9L0S3_9PSEU</name>
<organism evidence="2 3">
    <name type="scientific">Amycolatopsis roodepoortensis</name>
    <dbReference type="NCBI Taxonomy" id="700274"/>
    <lineage>
        <taxon>Bacteria</taxon>
        <taxon>Bacillati</taxon>
        <taxon>Actinomycetota</taxon>
        <taxon>Actinomycetes</taxon>
        <taxon>Pseudonocardiales</taxon>
        <taxon>Pseudonocardiaceae</taxon>
        <taxon>Amycolatopsis</taxon>
    </lineage>
</organism>
<dbReference type="Gene3D" id="2.60.40.10">
    <property type="entry name" value="Immunoglobulins"/>
    <property type="match status" value="1"/>
</dbReference>
<dbReference type="EMBL" id="JADBEJ010000001">
    <property type="protein sequence ID" value="MBE1573793.1"/>
    <property type="molecule type" value="Genomic_DNA"/>
</dbReference>
<sequence>MIGAGDRQDVRLFGTSAVGGIFPEDRNGSVTLSVPAVAGPGQAVTGTLSFTNGTPLPVRDVSFSLPANGFRVEVPAGPRLVMPGKTVQVPVKVIPETGVKPDDYQLTASASYKARLGEHRVTDSVTVTVPHASLSAAYGNVGVTDAAHVAVGDIDGGGSSFRAEGLAEAGLKPGAGFSALGARLTWPVTGAGQKDNVLASGQTIEVRGSGTKLVLTGTGTGTAKGTVVVRYADGSTSQAELGFPNWCCADPAQYGATTVATVMGKNTRAGAAYPTTPYRVFANSVPLTAGKEVVAVTLPSNTAMHVFAAGIG</sequence>
<gene>
    <name evidence="2" type="ORF">H4W30_000822</name>
</gene>